<dbReference type="Pfam" id="PF01229">
    <property type="entry name" value="Glyco_hydro_39"/>
    <property type="match status" value="1"/>
</dbReference>
<accession>A0ABW8YMW9</accession>
<proteinExistence type="inferred from homology"/>
<evidence type="ECO:0000256" key="2">
    <source>
        <dbReference type="ARBA" id="ARBA00022801"/>
    </source>
</evidence>
<dbReference type="InterPro" id="IPR049166">
    <property type="entry name" value="GH39_cat"/>
</dbReference>
<evidence type="ECO:0000256" key="3">
    <source>
        <dbReference type="ARBA" id="ARBA00023295"/>
    </source>
</evidence>
<sequence>MATDRIAKLSVNAGASIGDMRKLHGTSGIPAPAPGTDSVPDILGVWKAAHVTLVRSYDWVSRLDTVDNPTSLFPDWSADPSDPASYNFAATDAWVRQTRALGSDILFTLASEIPANKQPVRDLAKYEQVVEHIVRHYVRGWADGFEGAVTHWEFGDQPDFGNLHFSGTPDQFYRMYAAAARAVKRVDADLKFGGPCIAFPLNEGPFREGLLEFIREQSLPLDFLSWMWYGDNSRDPMDFRTIAAEVRAVADKHGFSDTRLLLSYWSMTGIPTAQFEDADNAAFIAAAAVYMQDSAVDEAIFFRADTGTDFHYKFRDPAGIFEPDGSENARTSAFRLVGQTLAMSERLAVTGGDENGFAVLAGRAPDDDVVRILISNYAIPESYLTARDRDVFEFQVPIGAERVNMSLNVPPRRIGARSAGYTGYALELSNLPWGEDRYTVVRYRADGEHKGEVLASQQGEGASFTLQGSLAAPGVELIEITRTPS</sequence>
<dbReference type="RefSeq" id="WP_408077390.1">
    <property type="nucleotide sequence ID" value="NZ_JBELQC010000001.1"/>
</dbReference>
<dbReference type="InterPro" id="IPR051923">
    <property type="entry name" value="Glycosyl_Hydrolase_39"/>
</dbReference>
<keyword evidence="2" id="KW-0378">Hydrolase</keyword>
<dbReference type="SUPFAM" id="SSF51445">
    <property type="entry name" value="(Trans)glycosidases"/>
    <property type="match status" value="1"/>
</dbReference>
<comment type="caution">
    <text evidence="5">The sequence shown here is derived from an EMBL/GenBank/DDBJ whole genome shotgun (WGS) entry which is preliminary data.</text>
</comment>
<keyword evidence="3" id="KW-0326">Glycosidase</keyword>
<gene>
    <name evidence="5" type="ORF">ABS767_05705</name>
</gene>
<dbReference type="PANTHER" id="PTHR12631:SF10">
    <property type="entry name" value="BETA-XYLOSIDASE-LIKE PROTEIN-RELATED"/>
    <property type="match status" value="1"/>
</dbReference>
<protein>
    <recommendedName>
        <fullName evidence="4">Glycosyl hydrolases family 39 N-terminal catalytic domain-containing protein</fullName>
    </recommendedName>
</protein>
<dbReference type="Proteomes" id="UP001629244">
    <property type="component" value="Unassembled WGS sequence"/>
</dbReference>
<feature type="domain" description="Glycosyl hydrolases family 39 N-terminal catalytic" evidence="4">
    <location>
        <begin position="116"/>
        <end position="230"/>
    </location>
</feature>
<evidence type="ECO:0000313" key="5">
    <source>
        <dbReference type="EMBL" id="MFL9840453.1"/>
    </source>
</evidence>
<dbReference type="InterPro" id="IPR017853">
    <property type="entry name" value="GH"/>
</dbReference>
<keyword evidence="6" id="KW-1185">Reference proteome</keyword>
<evidence type="ECO:0000313" key="6">
    <source>
        <dbReference type="Proteomes" id="UP001629244"/>
    </source>
</evidence>
<name>A0ABW8YMW9_9SPHN</name>
<evidence type="ECO:0000256" key="1">
    <source>
        <dbReference type="ARBA" id="ARBA00008875"/>
    </source>
</evidence>
<reference evidence="5 6" key="1">
    <citation type="submission" date="2024-06" db="EMBL/GenBank/DDBJ databases">
        <authorList>
            <person name="Kaempfer P."/>
            <person name="Viver T."/>
        </authorList>
    </citation>
    <scope>NUCLEOTIDE SEQUENCE [LARGE SCALE GENOMIC DNA]</scope>
    <source>
        <strain evidence="5 6">ST-64</strain>
    </source>
</reference>
<dbReference type="PANTHER" id="PTHR12631">
    <property type="entry name" value="ALPHA-L-IDURONIDASE"/>
    <property type="match status" value="1"/>
</dbReference>
<comment type="similarity">
    <text evidence="1">Belongs to the glycosyl hydrolase 39 family.</text>
</comment>
<dbReference type="Gene3D" id="3.20.20.80">
    <property type="entry name" value="Glycosidases"/>
    <property type="match status" value="1"/>
</dbReference>
<organism evidence="5 6">
    <name type="scientific">Sphingomonas plantiphila</name>
    <dbReference type="NCBI Taxonomy" id="3163295"/>
    <lineage>
        <taxon>Bacteria</taxon>
        <taxon>Pseudomonadati</taxon>
        <taxon>Pseudomonadota</taxon>
        <taxon>Alphaproteobacteria</taxon>
        <taxon>Sphingomonadales</taxon>
        <taxon>Sphingomonadaceae</taxon>
        <taxon>Sphingomonas</taxon>
    </lineage>
</organism>
<dbReference type="EMBL" id="JBELQC010000001">
    <property type="protein sequence ID" value="MFL9840453.1"/>
    <property type="molecule type" value="Genomic_DNA"/>
</dbReference>
<evidence type="ECO:0000259" key="4">
    <source>
        <dbReference type="Pfam" id="PF01229"/>
    </source>
</evidence>